<dbReference type="InterPro" id="IPR050563">
    <property type="entry name" value="4-hydroxybenzoyl-CoA_TE"/>
</dbReference>
<keyword evidence="2" id="KW-0378">Hydrolase</keyword>
<evidence type="ECO:0000313" key="4">
    <source>
        <dbReference type="Proteomes" id="UP000018733"/>
    </source>
</evidence>
<dbReference type="AlphaFoldDB" id="V8QQX8"/>
<organism evidence="3 4">
    <name type="scientific">Advenella kashmirensis W13003</name>
    <dbReference type="NCBI Taxonomy" id="1424334"/>
    <lineage>
        <taxon>Bacteria</taxon>
        <taxon>Pseudomonadati</taxon>
        <taxon>Pseudomonadota</taxon>
        <taxon>Betaproteobacteria</taxon>
        <taxon>Burkholderiales</taxon>
        <taxon>Alcaligenaceae</taxon>
    </lineage>
</organism>
<dbReference type="GO" id="GO:0047617">
    <property type="term" value="F:fatty acyl-CoA hydrolase activity"/>
    <property type="evidence" value="ECO:0007669"/>
    <property type="project" value="TreeGrafter"/>
</dbReference>
<dbReference type="PANTHER" id="PTHR31793">
    <property type="entry name" value="4-HYDROXYBENZOYL-COA THIOESTERASE FAMILY MEMBER"/>
    <property type="match status" value="1"/>
</dbReference>
<dbReference type="STRING" id="1424334.W822_13040"/>
<dbReference type="Proteomes" id="UP000018733">
    <property type="component" value="Unassembled WGS sequence"/>
</dbReference>
<dbReference type="SUPFAM" id="SSF54637">
    <property type="entry name" value="Thioesterase/thiol ester dehydrase-isomerase"/>
    <property type="match status" value="1"/>
</dbReference>
<evidence type="ECO:0000256" key="2">
    <source>
        <dbReference type="ARBA" id="ARBA00022801"/>
    </source>
</evidence>
<dbReference type="InterPro" id="IPR029069">
    <property type="entry name" value="HotDog_dom_sf"/>
</dbReference>
<proteinExistence type="inferred from homology"/>
<dbReference type="Gene3D" id="3.10.129.10">
    <property type="entry name" value="Hotdog Thioesterase"/>
    <property type="match status" value="1"/>
</dbReference>
<evidence type="ECO:0000313" key="3">
    <source>
        <dbReference type="EMBL" id="ETF01715.1"/>
    </source>
</evidence>
<comment type="similarity">
    <text evidence="1">Belongs to the 4-hydroxybenzoyl-CoA thioesterase family.</text>
</comment>
<dbReference type="Pfam" id="PF13279">
    <property type="entry name" value="4HBT_2"/>
    <property type="match status" value="1"/>
</dbReference>
<dbReference type="HOGENOM" id="CLU_101141_2_2_4"/>
<dbReference type="eggNOG" id="COG0824">
    <property type="taxonomic scope" value="Bacteria"/>
</dbReference>
<sequence>MRWGDMDILQHVNNTVYFRAMEEARIHIFAPMQNLFAAGTGIVLARAECDFLKPMTWPANIEVVHQPVRLGRSSLDCSVLMRREGEPDTVYARARSVVVLSHLKTGTSCAWPAPVRAALEKQFAAISSSTGVTA</sequence>
<accession>V8QQX8</accession>
<dbReference type="PANTHER" id="PTHR31793:SF27">
    <property type="entry name" value="NOVEL THIOESTERASE SUPERFAMILY DOMAIN AND SAPOSIN A-TYPE DOMAIN CONTAINING PROTEIN (0610012H03RIK)"/>
    <property type="match status" value="1"/>
</dbReference>
<name>V8QQX8_9BURK</name>
<keyword evidence="4" id="KW-1185">Reference proteome</keyword>
<gene>
    <name evidence="3" type="ORF">W822_13040</name>
</gene>
<dbReference type="PATRIC" id="fig|1424334.3.peg.2617"/>
<evidence type="ECO:0000256" key="1">
    <source>
        <dbReference type="ARBA" id="ARBA00005953"/>
    </source>
</evidence>
<reference evidence="3 4" key="1">
    <citation type="journal article" date="2014" name="Genome Announc.">
        <title>Draft Genome Sequence of Advenella kashmirensis Strain W13003, a Polycyclic Aromatic Hydrocarbon-Degrading Bacterium.</title>
        <authorList>
            <person name="Wang X."/>
            <person name="Jin D."/>
            <person name="Zhou L."/>
            <person name="Wu L."/>
            <person name="An W."/>
            <person name="Zhao L."/>
        </authorList>
    </citation>
    <scope>NUCLEOTIDE SEQUENCE [LARGE SCALE GENOMIC DNA]</scope>
    <source>
        <strain evidence="3 4">W13003</strain>
    </source>
</reference>
<dbReference type="CDD" id="cd00586">
    <property type="entry name" value="4HBT"/>
    <property type="match status" value="1"/>
</dbReference>
<comment type="caution">
    <text evidence="3">The sequence shown here is derived from an EMBL/GenBank/DDBJ whole genome shotgun (WGS) entry which is preliminary data.</text>
</comment>
<dbReference type="EMBL" id="AYXT01000010">
    <property type="protein sequence ID" value="ETF01715.1"/>
    <property type="molecule type" value="Genomic_DNA"/>
</dbReference>
<protein>
    <submittedName>
        <fullName evidence="3">Thioesterase</fullName>
    </submittedName>
</protein>